<dbReference type="SUPFAM" id="SSF111369">
    <property type="entry name" value="HlyD-like secretion proteins"/>
    <property type="match status" value="1"/>
</dbReference>
<dbReference type="PANTHER" id="PTHR30469">
    <property type="entry name" value="MULTIDRUG RESISTANCE PROTEIN MDTA"/>
    <property type="match status" value="1"/>
</dbReference>
<dbReference type="RefSeq" id="WP_137195291.1">
    <property type="nucleotide sequence ID" value="NZ_CP039965.1"/>
</dbReference>
<geneLocation type="plasmid" evidence="5 6">
    <name>unnamed1</name>
</geneLocation>
<comment type="similarity">
    <text evidence="1">Belongs to the membrane fusion protein (MFP) (TC 8.A.1) family.</text>
</comment>
<keyword evidence="5" id="KW-0614">Plasmid</keyword>
<dbReference type="GO" id="GO:0015562">
    <property type="term" value="F:efflux transmembrane transporter activity"/>
    <property type="evidence" value="ECO:0007669"/>
    <property type="project" value="TreeGrafter"/>
</dbReference>
<dbReference type="EMBL" id="CP039965">
    <property type="protein sequence ID" value="QCO57497.1"/>
    <property type="molecule type" value="Genomic_DNA"/>
</dbReference>
<dbReference type="KEGG" id="pseb:EOK75_17445"/>
<keyword evidence="6" id="KW-1185">Reference proteome</keyword>
<reference evidence="5 6" key="1">
    <citation type="submission" date="2019-05" db="EMBL/GenBank/DDBJ databases">
        <title>Pseudorhodobacter turbinis sp. nov., isolated from the gut of the Korean turban shell.</title>
        <authorList>
            <person name="Jeong Y.-S."/>
            <person name="Kang W.-R."/>
            <person name="Bae J.-W."/>
        </authorList>
    </citation>
    <scope>NUCLEOTIDE SEQUENCE [LARGE SCALE GENOMIC DNA]</scope>
    <source>
        <strain evidence="5 6">S12M18</strain>
        <plasmid evidence="5 6">unnamed1</plasmid>
    </source>
</reference>
<dbReference type="InterPro" id="IPR006143">
    <property type="entry name" value="RND_pump_MFP"/>
</dbReference>
<dbReference type="OrthoDB" id="9806939at2"/>
<dbReference type="InterPro" id="IPR058625">
    <property type="entry name" value="MdtA-like_BSH"/>
</dbReference>
<feature type="domain" description="Multidrug resistance protein MdtA-like barrel-sandwich hybrid" evidence="2">
    <location>
        <begin position="71"/>
        <end position="188"/>
    </location>
</feature>
<dbReference type="Proteomes" id="UP000298631">
    <property type="component" value="Plasmid unnamed1"/>
</dbReference>
<sequence length="362" mass="38434">MIKRLIIAVVLLTLIVGGIVGFNLFRDKMIAQYFATMTPPAVSVSTVKAEPIVWQSGIDAVGTALASQGVDLAVEASGLVRSIHFKANDKVAADQALLQLDERIERADLGAAEASLDLAVTQLNRNKTLQERGISTTNTVDTAEVQEKSARAQVAKLTAILDQKEMVAPFSGVIGIPRVEEGEYVTPGMIYATLQNLDRMQAEFTVPEQQIAAVAIGMEVTAQTEAGDMQFTGKIIAIEPRVDPVSRLVTLRALISDTDGKLFPGQFLRMRVTLPSEEGVLALPQTAVTSNLYGDSVFVVREGETLTVAQVFVKVGRRSGGMVEITDGIAAGDEVVNAGQNRLTGGATVAVDNDVSPAAAVE</sequence>
<dbReference type="Pfam" id="PF25954">
    <property type="entry name" value="Beta-barrel_RND_2"/>
    <property type="match status" value="1"/>
</dbReference>
<dbReference type="NCBIfam" id="TIGR01730">
    <property type="entry name" value="RND_mfp"/>
    <property type="match status" value="1"/>
</dbReference>
<evidence type="ECO:0000259" key="2">
    <source>
        <dbReference type="Pfam" id="PF25917"/>
    </source>
</evidence>
<dbReference type="InterPro" id="IPR058792">
    <property type="entry name" value="Beta-barrel_RND_2"/>
</dbReference>
<gene>
    <name evidence="5" type="ORF">EOK75_17445</name>
</gene>
<organism evidence="5 6">
    <name type="scientific">Pseudorhodobacter turbinis</name>
    <dbReference type="NCBI Taxonomy" id="2500533"/>
    <lineage>
        <taxon>Bacteria</taxon>
        <taxon>Pseudomonadati</taxon>
        <taxon>Pseudomonadota</taxon>
        <taxon>Alphaproteobacteria</taxon>
        <taxon>Rhodobacterales</taxon>
        <taxon>Paracoccaceae</taxon>
        <taxon>Pseudorhodobacter</taxon>
    </lineage>
</organism>
<dbReference type="Gene3D" id="2.40.420.20">
    <property type="match status" value="1"/>
</dbReference>
<dbReference type="Gene3D" id="2.40.30.170">
    <property type="match status" value="1"/>
</dbReference>
<dbReference type="GO" id="GO:1990281">
    <property type="term" value="C:efflux pump complex"/>
    <property type="evidence" value="ECO:0007669"/>
    <property type="project" value="TreeGrafter"/>
</dbReference>
<dbReference type="Pfam" id="PF25917">
    <property type="entry name" value="BSH_RND"/>
    <property type="match status" value="1"/>
</dbReference>
<dbReference type="AlphaFoldDB" id="A0A4P8EKC1"/>
<dbReference type="FunFam" id="2.40.30.170:FF:000010">
    <property type="entry name" value="Efflux RND transporter periplasmic adaptor subunit"/>
    <property type="match status" value="1"/>
</dbReference>
<dbReference type="Gene3D" id="1.10.287.470">
    <property type="entry name" value="Helix hairpin bin"/>
    <property type="match status" value="1"/>
</dbReference>
<dbReference type="Pfam" id="PF25989">
    <property type="entry name" value="YknX_C"/>
    <property type="match status" value="1"/>
</dbReference>
<proteinExistence type="inferred from homology"/>
<accession>A0A4P8EKC1</accession>
<evidence type="ECO:0000313" key="5">
    <source>
        <dbReference type="EMBL" id="QCO57497.1"/>
    </source>
</evidence>
<feature type="domain" description="CusB-like beta-barrel" evidence="3">
    <location>
        <begin position="203"/>
        <end position="273"/>
    </location>
</feature>
<dbReference type="InterPro" id="IPR058637">
    <property type="entry name" value="YknX-like_C"/>
</dbReference>
<evidence type="ECO:0000259" key="4">
    <source>
        <dbReference type="Pfam" id="PF25989"/>
    </source>
</evidence>
<evidence type="ECO:0000313" key="6">
    <source>
        <dbReference type="Proteomes" id="UP000298631"/>
    </source>
</evidence>
<feature type="domain" description="YknX-like C-terminal permuted SH3-like" evidence="4">
    <location>
        <begin position="280"/>
        <end position="351"/>
    </location>
</feature>
<name>A0A4P8EKC1_9RHOB</name>
<evidence type="ECO:0000256" key="1">
    <source>
        <dbReference type="ARBA" id="ARBA00009477"/>
    </source>
</evidence>
<dbReference type="PANTHER" id="PTHR30469:SF11">
    <property type="entry name" value="BLL4320 PROTEIN"/>
    <property type="match status" value="1"/>
</dbReference>
<dbReference type="Gene3D" id="2.40.50.100">
    <property type="match status" value="1"/>
</dbReference>
<protein>
    <submittedName>
        <fullName evidence="5">Efflux RND transporter periplasmic adaptor subunit</fullName>
    </submittedName>
</protein>
<evidence type="ECO:0000259" key="3">
    <source>
        <dbReference type="Pfam" id="PF25954"/>
    </source>
</evidence>